<comment type="caution">
    <text evidence="6">The sequence shown here is derived from an EMBL/GenBank/DDBJ whole genome shotgun (WGS) entry which is preliminary data.</text>
</comment>
<proteinExistence type="predicted"/>
<dbReference type="InterPro" id="IPR052363">
    <property type="entry name" value="LPS_export_LptC"/>
</dbReference>
<keyword evidence="3" id="KW-0812">Transmembrane</keyword>
<name>A0ABV0J6F3_9CYAN</name>
<evidence type="ECO:0000313" key="7">
    <source>
        <dbReference type="Proteomes" id="UP001464891"/>
    </source>
</evidence>
<dbReference type="NCBIfam" id="TIGR04409">
    <property type="entry name" value="LptC_YrbK"/>
    <property type="match status" value="1"/>
</dbReference>
<organism evidence="6 7">
    <name type="scientific">Trichocoleus desertorum GB2-A4</name>
    <dbReference type="NCBI Taxonomy" id="2933944"/>
    <lineage>
        <taxon>Bacteria</taxon>
        <taxon>Bacillati</taxon>
        <taxon>Cyanobacteriota</taxon>
        <taxon>Cyanophyceae</taxon>
        <taxon>Leptolyngbyales</taxon>
        <taxon>Trichocoleusaceae</taxon>
        <taxon>Trichocoleus</taxon>
    </lineage>
</organism>
<keyword evidence="2" id="KW-0997">Cell inner membrane</keyword>
<keyword evidence="7" id="KW-1185">Reference proteome</keyword>
<dbReference type="RefSeq" id="WP_190438323.1">
    <property type="nucleotide sequence ID" value="NZ_JAMPKM010000004.1"/>
</dbReference>
<evidence type="ECO:0000313" key="6">
    <source>
        <dbReference type="EMBL" id="MEP0817351.1"/>
    </source>
</evidence>
<evidence type="ECO:0000256" key="4">
    <source>
        <dbReference type="ARBA" id="ARBA00022989"/>
    </source>
</evidence>
<dbReference type="Pfam" id="PF06835">
    <property type="entry name" value="LptC"/>
    <property type="match status" value="2"/>
</dbReference>
<dbReference type="PANTHER" id="PTHR37481">
    <property type="entry name" value="LIPOPOLYSACCHARIDE EXPORT SYSTEM PROTEIN LPTC"/>
    <property type="match status" value="1"/>
</dbReference>
<evidence type="ECO:0000256" key="1">
    <source>
        <dbReference type="ARBA" id="ARBA00022475"/>
    </source>
</evidence>
<reference evidence="6 7" key="1">
    <citation type="submission" date="2022-04" db="EMBL/GenBank/DDBJ databases">
        <title>Positive selection, recombination, and allopatry shape intraspecific diversity of widespread and dominant cyanobacteria.</title>
        <authorList>
            <person name="Wei J."/>
            <person name="Shu W."/>
            <person name="Hu C."/>
        </authorList>
    </citation>
    <scope>NUCLEOTIDE SEQUENCE [LARGE SCALE GENOMIC DNA]</scope>
    <source>
        <strain evidence="6 7">GB2-A4</strain>
    </source>
</reference>
<gene>
    <name evidence="6" type="primary">lptC</name>
    <name evidence="6" type="ORF">NC998_09600</name>
</gene>
<dbReference type="InterPro" id="IPR026265">
    <property type="entry name" value="LptC"/>
</dbReference>
<dbReference type="Gene3D" id="2.60.450.10">
    <property type="entry name" value="Lipopolysaccharide (LPS) transport protein A like domain"/>
    <property type="match status" value="1"/>
</dbReference>
<protein>
    <submittedName>
        <fullName evidence="6">LPS export ABC transporter periplasmic protein LptC</fullName>
    </submittedName>
</protein>
<sequence length="389" mass="42892">MSLLPRLRPSSLHRHPIYSSQLVWLILLVGLSACGGPKKSQTVDKLAQDSSAVQNFDNNLTFNDVTLEQVDEKGQLLWKVKAKQARYSKDQKIANVQSPAGELFQDGKAVYKIQAQSGEVRKDGQTILLKGQIVATDIQSGAIVKGNELEWQPKIDLLLVRNNITGTHPQFQATAKEAKVYSRARRMEFFGQVAAMSKDPAMGFKSEHLIWEIAKQLVVVDKPVQIDRYVGTVVSDRAVADQAEVQLKNKVATLKQNAKLSVADPPLEIASNSLVWNLNDQTVVSDQRVDVLHREQLVAITANQGRGNLEPRIFYLTGNVKGNGQRNQSQLAADNLTWYIPTQQIEATGNVVYSQANPPFNLKGPKASGTLQDQNIVVSGGRVVTEIIP</sequence>
<keyword evidence="1" id="KW-1003">Cell membrane</keyword>
<dbReference type="PANTHER" id="PTHR37481:SF1">
    <property type="entry name" value="LIPOPOLYSACCHARIDE EXPORT SYSTEM PROTEIN LPTC"/>
    <property type="match status" value="1"/>
</dbReference>
<evidence type="ECO:0000256" key="3">
    <source>
        <dbReference type="ARBA" id="ARBA00022692"/>
    </source>
</evidence>
<dbReference type="Proteomes" id="UP001464891">
    <property type="component" value="Unassembled WGS sequence"/>
</dbReference>
<evidence type="ECO:0000256" key="5">
    <source>
        <dbReference type="ARBA" id="ARBA00023136"/>
    </source>
</evidence>
<dbReference type="PROSITE" id="PS51257">
    <property type="entry name" value="PROKAR_LIPOPROTEIN"/>
    <property type="match status" value="1"/>
</dbReference>
<keyword evidence="5" id="KW-0472">Membrane</keyword>
<keyword evidence="4" id="KW-1133">Transmembrane helix</keyword>
<evidence type="ECO:0000256" key="2">
    <source>
        <dbReference type="ARBA" id="ARBA00022519"/>
    </source>
</evidence>
<dbReference type="InterPro" id="IPR010664">
    <property type="entry name" value="LipoPS_assembly_LptC-rel"/>
</dbReference>
<dbReference type="EMBL" id="JAMPKM010000004">
    <property type="protein sequence ID" value="MEP0817351.1"/>
    <property type="molecule type" value="Genomic_DNA"/>
</dbReference>
<accession>A0ABV0J6F3</accession>